<organism evidence="1 2">
    <name type="scientific">Araneus ventricosus</name>
    <name type="common">Orbweaver spider</name>
    <name type="synonym">Epeira ventricosa</name>
    <dbReference type="NCBI Taxonomy" id="182803"/>
    <lineage>
        <taxon>Eukaryota</taxon>
        <taxon>Metazoa</taxon>
        <taxon>Ecdysozoa</taxon>
        <taxon>Arthropoda</taxon>
        <taxon>Chelicerata</taxon>
        <taxon>Arachnida</taxon>
        <taxon>Araneae</taxon>
        <taxon>Araneomorphae</taxon>
        <taxon>Entelegynae</taxon>
        <taxon>Araneoidea</taxon>
        <taxon>Araneidae</taxon>
        <taxon>Araneus</taxon>
    </lineage>
</organism>
<name>A0A4Y2ETX9_ARAVE</name>
<dbReference type="Proteomes" id="UP000499080">
    <property type="component" value="Unassembled WGS sequence"/>
</dbReference>
<protein>
    <submittedName>
        <fullName evidence="1">Uncharacterized protein</fullName>
    </submittedName>
</protein>
<keyword evidence="2" id="KW-1185">Reference proteome</keyword>
<proteinExistence type="predicted"/>
<accession>A0A4Y2ETX9</accession>
<reference evidence="1 2" key="1">
    <citation type="journal article" date="2019" name="Sci. Rep.">
        <title>Orb-weaving spider Araneus ventricosus genome elucidates the spidroin gene catalogue.</title>
        <authorList>
            <person name="Kono N."/>
            <person name="Nakamura H."/>
            <person name="Ohtoshi R."/>
            <person name="Moran D.A.P."/>
            <person name="Shinohara A."/>
            <person name="Yoshida Y."/>
            <person name="Fujiwara M."/>
            <person name="Mori M."/>
            <person name="Tomita M."/>
            <person name="Arakawa K."/>
        </authorList>
    </citation>
    <scope>NUCLEOTIDE SEQUENCE [LARGE SCALE GENOMIC DNA]</scope>
</reference>
<sequence>MTRLIYILQEVLLKQKTITFSALSIIPLKASDRASPRATPARPAPIFPSHNNPFVPPAIYFGDERSLSHRLRVRSEVGHTSLCTCIRNHLPLCHFSLWCCSQMECNNFEILTNKKLESTWIQGSISDGLYLMSRAVTYG</sequence>
<dbReference type="AlphaFoldDB" id="A0A4Y2ETX9"/>
<evidence type="ECO:0000313" key="2">
    <source>
        <dbReference type="Proteomes" id="UP000499080"/>
    </source>
</evidence>
<evidence type="ECO:0000313" key="1">
    <source>
        <dbReference type="EMBL" id="GBM31628.1"/>
    </source>
</evidence>
<gene>
    <name evidence="1" type="ORF">AVEN_50416_1</name>
</gene>
<dbReference type="EMBL" id="BGPR01000689">
    <property type="protein sequence ID" value="GBM31628.1"/>
    <property type="molecule type" value="Genomic_DNA"/>
</dbReference>
<comment type="caution">
    <text evidence="1">The sequence shown here is derived from an EMBL/GenBank/DDBJ whole genome shotgun (WGS) entry which is preliminary data.</text>
</comment>